<sequence length="383" mass="41345">MAVDIRQRRYSASLGTTRIRLGRRCGTHSSAAARGPCSAKGFEVVVEAAPLGSAAVSTRQTETRASGPADWWVNNKQTNRQEIAGGYLWSPRTKTNGARNETYHNMGRVRAGDLALAYASQRIAHVGVATQAAVPALKPLDFGTAGANWARDGWMVLVRRSAVPSPLQPKAIIDDIRPHLPRRHSPLQPTTRDGNQNVYLAADSKALAELLLPRLYVDEDSLRAAALASGVDKDALAHSDDAVEDAVKSDAGLSATEREAVIAARRGQGRFRAVVLAVEPRCRLTGVSDIRLLRASHIRPWRACETHAQRLDGENGLMLTPTADHLFDKGFISFADDGTLLVSPHIDKLTWSASASGLKRRATLARSPAVSECTWPTTARSSS</sequence>
<protein>
    <submittedName>
        <fullName evidence="2">HNH endonuclease</fullName>
    </submittedName>
</protein>
<dbReference type="EMBL" id="JAAEDI010000003">
    <property type="protein sequence ID" value="MBR0648648.1"/>
    <property type="molecule type" value="Genomic_DNA"/>
</dbReference>
<keyword evidence="2" id="KW-0378">Hydrolase</keyword>
<dbReference type="GO" id="GO:0004519">
    <property type="term" value="F:endonuclease activity"/>
    <property type="evidence" value="ECO:0007669"/>
    <property type="project" value="UniProtKB-KW"/>
</dbReference>
<accession>A0ABS5ECA5</accession>
<dbReference type="Pfam" id="PF13391">
    <property type="entry name" value="HNH_2"/>
    <property type="match status" value="1"/>
</dbReference>
<name>A0ABS5ECA5_9PROT</name>
<reference evidence="3" key="1">
    <citation type="journal article" date="2021" name="Syst. Appl. Microbiol.">
        <title>Roseomonas hellenica sp. nov., isolated from roots of wild-growing Alkanna tinctoria.</title>
        <authorList>
            <person name="Rat A."/>
            <person name="Naranjo H.D."/>
            <person name="Lebbe L."/>
            <person name="Cnockaert M."/>
            <person name="Krigas N."/>
            <person name="Grigoriadou K."/>
            <person name="Maloupa E."/>
            <person name="Willems A."/>
        </authorList>
    </citation>
    <scope>NUCLEOTIDE SEQUENCE [LARGE SCALE GENOMIC DNA]</scope>
    <source>
        <strain evidence="3">LMG 31159</strain>
    </source>
</reference>
<organism evidence="2 3">
    <name type="scientific">Neoroseomonas terrae</name>
    <dbReference type="NCBI Taxonomy" id="424799"/>
    <lineage>
        <taxon>Bacteria</taxon>
        <taxon>Pseudomonadati</taxon>
        <taxon>Pseudomonadota</taxon>
        <taxon>Alphaproteobacteria</taxon>
        <taxon>Acetobacterales</taxon>
        <taxon>Acetobacteraceae</taxon>
        <taxon>Neoroseomonas</taxon>
    </lineage>
</organism>
<evidence type="ECO:0000259" key="1">
    <source>
        <dbReference type="Pfam" id="PF13391"/>
    </source>
</evidence>
<dbReference type="Proteomes" id="UP000698752">
    <property type="component" value="Unassembled WGS sequence"/>
</dbReference>
<evidence type="ECO:0000313" key="3">
    <source>
        <dbReference type="Proteomes" id="UP000698752"/>
    </source>
</evidence>
<dbReference type="InterPro" id="IPR003615">
    <property type="entry name" value="HNH_nuc"/>
</dbReference>
<proteinExistence type="predicted"/>
<gene>
    <name evidence="2" type="ORF">GXW78_03160</name>
</gene>
<feature type="domain" description="HNH nuclease" evidence="1">
    <location>
        <begin position="282"/>
        <end position="334"/>
    </location>
</feature>
<evidence type="ECO:0000313" key="2">
    <source>
        <dbReference type="EMBL" id="MBR0648648.1"/>
    </source>
</evidence>
<comment type="caution">
    <text evidence="2">The sequence shown here is derived from an EMBL/GenBank/DDBJ whole genome shotgun (WGS) entry which is preliminary data.</text>
</comment>
<keyword evidence="3" id="KW-1185">Reference proteome</keyword>
<keyword evidence="2" id="KW-0540">Nuclease</keyword>
<keyword evidence="2" id="KW-0255">Endonuclease</keyword>